<evidence type="ECO:0000313" key="2">
    <source>
        <dbReference type="EMBL" id="MXO93989.1"/>
    </source>
</evidence>
<feature type="transmembrane region" description="Helical" evidence="1">
    <location>
        <begin position="53"/>
        <end position="73"/>
    </location>
</feature>
<dbReference type="RefSeq" id="WP_131453265.1">
    <property type="nucleotide sequence ID" value="NZ_BMJK01000001.1"/>
</dbReference>
<keyword evidence="1" id="KW-0812">Transmembrane</keyword>
<evidence type="ECO:0000256" key="1">
    <source>
        <dbReference type="SAM" id="Phobius"/>
    </source>
</evidence>
<keyword evidence="3" id="KW-1185">Reference proteome</keyword>
<dbReference type="Proteomes" id="UP000460626">
    <property type="component" value="Unassembled WGS sequence"/>
</dbReference>
<comment type="caution">
    <text evidence="2">The sequence shown here is derived from an EMBL/GenBank/DDBJ whole genome shotgun (WGS) entry which is preliminary data.</text>
</comment>
<reference evidence="2 3" key="1">
    <citation type="submission" date="2019-12" db="EMBL/GenBank/DDBJ databases">
        <title>Genomic-based taxomic classification of the family Erythrobacteraceae.</title>
        <authorList>
            <person name="Xu L."/>
        </authorList>
    </citation>
    <scope>NUCLEOTIDE SEQUENCE [LARGE SCALE GENOMIC DNA]</scope>
    <source>
        <strain evidence="2 3">RC4-10-4</strain>
    </source>
</reference>
<dbReference type="OrthoDB" id="7432973at2"/>
<organism evidence="2 3">
    <name type="scientific">Aurantiacibacter arachoides</name>
    <dbReference type="NCBI Taxonomy" id="1850444"/>
    <lineage>
        <taxon>Bacteria</taxon>
        <taxon>Pseudomonadati</taxon>
        <taxon>Pseudomonadota</taxon>
        <taxon>Alphaproteobacteria</taxon>
        <taxon>Sphingomonadales</taxon>
        <taxon>Erythrobacteraceae</taxon>
        <taxon>Aurantiacibacter</taxon>
    </lineage>
</organism>
<keyword evidence="1" id="KW-1133">Transmembrane helix</keyword>
<accession>A0A845A8U7</accession>
<sequence>MTKPDHAAWSSLAMESWSLSYEAASVMWMRSLRIMAGGKLAEREAERMMREKFVANLMLWPALMLGGVAQSPAQLSARALRHYSGPVRANHRRLSR</sequence>
<keyword evidence="1" id="KW-0472">Membrane</keyword>
<proteinExistence type="predicted"/>
<evidence type="ECO:0000313" key="3">
    <source>
        <dbReference type="Proteomes" id="UP000460626"/>
    </source>
</evidence>
<protein>
    <submittedName>
        <fullName evidence="2">Uncharacterized protein</fullName>
    </submittedName>
</protein>
<gene>
    <name evidence="2" type="ORF">GRI62_10290</name>
</gene>
<dbReference type="AlphaFoldDB" id="A0A845A8U7"/>
<dbReference type="EMBL" id="WTYH01000001">
    <property type="protein sequence ID" value="MXO93989.1"/>
    <property type="molecule type" value="Genomic_DNA"/>
</dbReference>
<name>A0A845A8U7_9SPHN</name>